<evidence type="ECO:0000256" key="1">
    <source>
        <dbReference type="SAM" id="MobiDB-lite"/>
    </source>
</evidence>
<feature type="compositionally biased region" description="Polar residues" evidence="1">
    <location>
        <begin position="209"/>
        <end position="223"/>
    </location>
</feature>
<feature type="region of interest" description="Disordered" evidence="1">
    <location>
        <begin position="200"/>
        <end position="223"/>
    </location>
</feature>
<dbReference type="AlphaFoldDB" id="A0A434A3H4"/>
<dbReference type="RefSeq" id="WP_127339803.1">
    <property type="nucleotide sequence ID" value="NZ_QWDM01000013.1"/>
</dbReference>
<protein>
    <recommendedName>
        <fullName evidence="5">Outer membrane protein beta-barrel domain-containing protein</fullName>
    </recommendedName>
</protein>
<accession>A0A434A3H4</accession>
<evidence type="ECO:0008006" key="5">
    <source>
        <dbReference type="Google" id="ProtNLM"/>
    </source>
</evidence>
<feature type="compositionally biased region" description="Basic and acidic residues" evidence="1">
    <location>
        <begin position="317"/>
        <end position="330"/>
    </location>
</feature>
<feature type="compositionally biased region" description="Polar residues" evidence="1">
    <location>
        <begin position="295"/>
        <end position="316"/>
    </location>
</feature>
<sequence length="620" mass="68469">MKKQKIEDIFSSMENFSSVPPPELWGQIEEKLNKPKKKKRAILWWSAAACLLLGLMLPSVLHFNSGSEIKDANTNAVENNSVALDENAAESNPDKTVSADKNTLGEKPLNVKNLEEPVKKSLSDQEKVEIEETAIVHAGADNKTNRNLSNEEVGITGKRNGTQAVAENTFTREKENTLHSASKNQIVSNKRNANQIAAEKSFNPGKENLFNSDSKNQPLAADSRNTNQSLAAKTLNNGKQNLFNAASKTQAADLEKRKANQILTEKTFNQGKQNPFNATSKNQLSNALFEDKQYSKNSPNSNNGFALHSSQPFSNDSESKMAKSGKESKNELAVTEKTFAEHQKSTSKFGDVLTKQDSVQLAELQNLEKGIVTSEIKKETEKEVKAKSNAEKWAVEVFAGVANSENYKNEKTLGHVNDSKQSNSYGVKTKYKINKKWAVGSGFKINELGQSIANVSYMNVSEKNNSLASYSDYYIQSSATPQIASNSDYVFVSNSSKEVLKSNNLQTGNLDQSLKYIEMPLEVSYAVFSKNKTSISLNTGGFVGKLISNNVALDGNSIGQNIEANDFVYGSVLSSTVQYRIYKKTNVFVEPAMNYYLNPLNNQSFNQFQWGLNFGLNVSF</sequence>
<proteinExistence type="predicted"/>
<keyword evidence="2" id="KW-0812">Transmembrane</keyword>
<dbReference type="OrthoDB" id="1113942at2"/>
<evidence type="ECO:0000256" key="2">
    <source>
        <dbReference type="SAM" id="Phobius"/>
    </source>
</evidence>
<comment type="caution">
    <text evidence="3">The sequence shown here is derived from an EMBL/GenBank/DDBJ whole genome shotgun (WGS) entry which is preliminary data.</text>
</comment>
<keyword evidence="4" id="KW-1185">Reference proteome</keyword>
<keyword evidence="2" id="KW-0472">Membrane</keyword>
<feature type="transmembrane region" description="Helical" evidence="2">
    <location>
        <begin position="41"/>
        <end position="61"/>
    </location>
</feature>
<reference evidence="4" key="1">
    <citation type="journal article" date="2019" name="Syst. Appl. Microbiol.">
        <title>Flavobacterium circumlabens sp. nov. and Flavobacterium cupreum sp. nov., two psychrotrophic species isolated from Antarctic environmental samples.</title>
        <authorList>
            <person name="Kralova S."/>
            <person name="Busse H.-J."/>
            <person name="Svec P."/>
            <person name="Maslanova I."/>
            <person name="Stankova E."/>
            <person name="Bartak M."/>
            <person name="Sedlacek I."/>
        </authorList>
    </citation>
    <scope>NUCLEOTIDE SEQUENCE [LARGE SCALE GENOMIC DNA]</scope>
    <source>
        <strain evidence="4">CCM 8825</strain>
    </source>
</reference>
<gene>
    <name evidence="3" type="ORF">D0817_18490</name>
</gene>
<name>A0A434A3H4_9FLAO</name>
<dbReference type="Proteomes" id="UP000288102">
    <property type="component" value="Unassembled WGS sequence"/>
</dbReference>
<evidence type="ECO:0000313" key="4">
    <source>
        <dbReference type="Proteomes" id="UP000288102"/>
    </source>
</evidence>
<keyword evidence="2" id="KW-1133">Transmembrane helix</keyword>
<evidence type="ECO:0000313" key="3">
    <source>
        <dbReference type="EMBL" id="RUT68896.1"/>
    </source>
</evidence>
<organism evidence="3 4">
    <name type="scientific">Flavobacterium cupreum</name>
    <dbReference type="NCBI Taxonomy" id="2133766"/>
    <lineage>
        <taxon>Bacteria</taxon>
        <taxon>Pseudomonadati</taxon>
        <taxon>Bacteroidota</taxon>
        <taxon>Flavobacteriia</taxon>
        <taxon>Flavobacteriales</taxon>
        <taxon>Flavobacteriaceae</taxon>
        <taxon>Flavobacterium</taxon>
    </lineage>
</organism>
<dbReference type="EMBL" id="QWDM01000013">
    <property type="protein sequence ID" value="RUT68896.1"/>
    <property type="molecule type" value="Genomic_DNA"/>
</dbReference>
<feature type="region of interest" description="Disordered" evidence="1">
    <location>
        <begin position="293"/>
        <end position="331"/>
    </location>
</feature>